<organism evidence="2">
    <name type="scientific">Euplotes harpa</name>
    <dbReference type="NCBI Taxonomy" id="151035"/>
    <lineage>
        <taxon>Eukaryota</taxon>
        <taxon>Sar</taxon>
        <taxon>Alveolata</taxon>
        <taxon>Ciliophora</taxon>
        <taxon>Intramacronucleata</taxon>
        <taxon>Spirotrichea</taxon>
        <taxon>Hypotrichia</taxon>
        <taxon>Euplotida</taxon>
        <taxon>Euplotidae</taxon>
        <taxon>Euplotes</taxon>
    </lineage>
</organism>
<sequence>MNFSEEGADEDMPSQEPIRPSTKWSLLQKFICQNNLQRFTDNLEDISKEIRCPTPTYIKKKKTCVKRKVRQNNSIYPNKSMNQTMYSQVLNKTNKEINSKLLSPISKDTMDTLCSTKSNQLEKTADNQDLDEVLIEDQNIELIRENSPEPKTSPEQSENPEHPEHPKPPKVPLSMTFGQIYGAFCKRYLKSTKKQSEKAWQSSRNCPIPRDSLQKVVEPLKLSCHLDADSTRLCPSPFPLHSLGFKDHFSKKRSSTLTTATSPAPFSAHCPSAVSPQASPRSSVFNAAVRLPPLCPRAKILDHSYLEDVSEAKQQAKKKAIRAKFNLKDLSRKKNMGNLKLKSRRRRQNVRARSLVPSDLNMNLVRKAAKF</sequence>
<evidence type="ECO:0000313" key="2">
    <source>
        <dbReference type="EMBL" id="CAE0345759.1"/>
    </source>
</evidence>
<feature type="region of interest" description="Disordered" evidence="1">
    <location>
        <begin position="145"/>
        <end position="173"/>
    </location>
</feature>
<gene>
    <name evidence="2" type="ORF">EHAR0213_LOCUS4669</name>
</gene>
<evidence type="ECO:0000256" key="1">
    <source>
        <dbReference type="SAM" id="MobiDB-lite"/>
    </source>
</evidence>
<accession>A0A7S3N487</accession>
<dbReference type="AlphaFoldDB" id="A0A7S3N487"/>
<reference evidence="2" key="1">
    <citation type="submission" date="2021-01" db="EMBL/GenBank/DDBJ databases">
        <authorList>
            <person name="Corre E."/>
            <person name="Pelletier E."/>
            <person name="Niang G."/>
            <person name="Scheremetjew M."/>
            <person name="Finn R."/>
            <person name="Kale V."/>
            <person name="Holt S."/>
            <person name="Cochrane G."/>
            <person name="Meng A."/>
            <person name="Brown T."/>
            <person name="Cohen L."/>
        </authorList>
    </citation>
    <scope>NUCLEOTIDE SEQUENCE</scope>
    <source>
        <strain evidence="2">FSP1.4</strain>
    </source>
</reference>
<name>A0A7S3N487_9SPIT</name>
<protein>
    <submittedName>
        <fullName evidence="2">Uncharacterized protein</fullName>
    </submittedName>
</protein>
<proteinExistence type="predicted"/>
<dbReference type="EMBL" id="HBII01010803">
    <property type="protein sequence ID" value="CAE0345759.1"/>
    <property type="molecule type" value="Transcribed_RNA"/>
</dbReference>